<reference evidence="1 2" key="1">
    <citation type="submission" date="2016-10" db="EMBL/GenBank/DDBJ databases">
        <authorList>
            <person name="de Groot N.N."/>
        </authorList>
    </citation>
    <scope>NUCLEOTIDE SEQUENCE [LARGE SCALE GENOMIC DNA]</scope>
    <source>
        <strain evidence="1 2">DSM 44637</strain>
    </source>
</reference>
<evidence type="ECO:0000313" key="1">
    <source>
        <dbReference type="EMBL" id="SFQ20749.1"/>
    </source>
</evidence>
<proteinExistence type="predicted"/>
<gene>
    <name evidence="1" type="ORF">SAMN05421854_109296</name>
</gene>
<organism evidence="1 2">
    <name type="scientific">Amycolatopsis rubida</name>
    <dbReference type="NCBI Taxonomy" id="112413"/>
    <lineage>
        <taxon>Bacteria</taxon>
        <taxon>Bacillati</taxon>
        <taxon>Actinomycetota</taxon>
        <taxon>Actinomycetes</taxon>
        <taxon>Pseudonocardiales</taxon>
        <taxon>Pseudonocardiaceae</taxon>
        <taxon>Amycolatopsis</taxon>
    </lineage>
</organism>
<accession>A0A1I5WM26</accession>
<dbReference type="EMBL" id="FOWC01000009">
    <property type="protein sequence ID" value="SFQ20749.1"/>
    <property type="molecule type" value="Genomic_DNA"/>
</dbReference>
<evidence type="ECO:0000313" key="2">
    <source>
        <dbReference type="Proteomes" id="UP000199137"/>
    </source>
</evidence>
<sequence length="46" mass="5142">MDGLTTAERARFWLDGTVLALGDYCEEFRSPEELAVAFGDSGWWTA</sequence>
<protein>
    <submittedName>
        <fullName evidence="1">Uncharacterized protein</fullName>
    </submittedName>
</protein>
<dbReference type="Proteomes" id="UP000199137">
    <property type="component" value="Unassembled WGS sequence"/>
</dbReference>
<dbReference type="AlphaFoldDB" id="A0A1I5WM26"/>
<name>A0A1I5WM26_9PSEU</name>